<dbReference type="InterPro" id="IPR036028">
    <property type="entry name" value="SH3-like_dom_sf"/>
</dbReference>
<comment type="caution">
    <text evidence="4">The sequence shown here is derived from an EMBL/GenBank/DDBJ whole genome shotgun (WGS) entry which is preliminary data.</text>
</comment>
<feature type="domain" description="SH3" evidence="3">
    <location>
        <begin position="22"/>
        <end position="86"/>
    </location>
</feature>
<dbReference type="Proteomes" id="UP001479436">
    <property type="component" value="Unassembled WGS sequence"/>
</dbReference>
<reference evidence="4 5" key="1">
    <citation type="submission" date="2023-04" db="EMBL/GenBank/DDBJ databases">
        <title>Genome of Basidiobolus ranarum AG-B5.</title>
        <authorList>
            <person name="Stajich J.E."/>
            <person name="Carter-House D."/>
            <person name="Gryganskyi A."/>
        </authorList>
    </citation>
    <scope>NUCLEOTIDE SEQUENCE [LARGE SCALE GENOMIC DNA]</scope>
    <source>
        <strain evidence="4 5">AG-B5</strain>
    </source>
</reference>
<sequence>MTDDKSVDTSGSVTSINAYSSRVVSVVEAMSDYHGDEKFLDTLSFLKGDIIKVIEKKEDYFVGFLHNDMNKTLGRFPASLCKVHKSWLKEKWIETSQTPRDDSSSISSLDSEDFPAINVSHIVTHELPKYSMSAPTYIDIVI</sequence>
<gene>
    <name evidence="4" type="ORF">K7432_007165</name>
</gene>
<dbReference type="SMART" id="SM00326">
    <property type="entry name" value="SH3"/>
    <property type="match status" value="1"/>
</dbReference>
<evidence type="ECO:0000256" key="2">
    <source>
        <dbReference type="PROSITE-ProRule" id="PRU00192"/>
    </source>
</evidence>
<keyword evidence="1 2" id="KW-0728">SH3 domain</keyword>
<evidence type="ECO:0000313" key="5">
    <source>
        <dbReference type="Proteomes" id="UP001479436"/>
    </source>
</evidence>
<evidence type="ECO:0000259" key="3">
    <source>
        <dbReference type="PROSITE" id="PS50002"/>
    </source>
</evidence>
<dbReference type="Gene3D" id="2.30.30.40">
    <property type="entry name" value="SH3 Domains"/>
    <property type="match status" value="1"/>
</dbReference>
<evidence type="ECO:0000313" key="4">
    <source>
        <dbReference type="EMBL" id="KAK9712426.1"/>
    </source>
</evidence>
<evidence type="ECO:0000256" key="1">
    <source>
        <dbReference type="ARBA" id="ARBA00022443"/>
    </source>
</evidence>
<dbReference type="InterPro" id="IPR001452">
    <property type="entry name" value="SH3_domain"/>
</dbReference>
<dbReference type="CDD" id="cd00174">
    <property type="entry name" value="SH3"/>
    <property type="match status" value="1"/>
</dbReference>
<accession>A0ABR2W0I1</accession>
<organism evidence="4 5">
    <name type="scientific">Basidiobolus ranarum</name>
    <dbReference type="NCBI Taxonomy" id="34480"/>
    <lineage>
        <taxon>Eukaryota</taxon>
        <taxon>Fungi</taxon>
        <taxon>Fungi incertae sedis</taxon>
        <taxon>Zoopagomycota</taxon>
        <taxon>Entomophthoromycotina</taxon>
        <taxon>Basidiobolomycetes</taxon>
        <taxon>Basidiobolales</taxon>
        <taxon>Basidiobolaceae</taxon>
        <taxon>Basidiobolus</taxon>
    </lineage>
</organism>
<proteinExistence type="predicted"/>
<dbReference type="PROSITE" id="PS50002">
    <property type="entry name" value="SH3"/>
    <property type="match status" value="1"/>
</dbReference>
<keyword evidence="5" id="KW-1185">Reference proteome</keyword>
<name>A0ABR2W0I1_9FUNG</name>
<protein>
    <recommendedName>
        <fullName evidence="3">SH3 domain-containing protein</fullName>
    </recommendedName>
</protein>
<dbReference type="EMBL" id="JASJQH010007218">
    <property type="protein sequence ID" value="KAK9712426.1"/>
    <property type="molecule type" value="Genomic_DNA"/>
</dbReference>
<dbReference type="SUPFAM" id="SSF50044">
    <property type="entry name" value="SH3-domain"/>
    <property type="match status" value="1"/>
</dbReference>